<accession>A0AAD9FNZ4</accession>
<dbReference type="PANTHER" id="PTHR11199:SF0">
    <property type="entry name" value="LD34181P-RELATED"/>
    <property type="match status" value="1"/>
</dbReference>
<gene>
    <name evidence="4" type="ORF">DB88DRAFT_465353</name>
</gene>
<organism evidence="4 5">
    <name type="scientific">Papiliotrema laurentii</name>
    <name type="common">Cryptococcus laurentii</name>
    <dbReference type="NCBI Taxonomy" id="5418"/>
    <lineage>
        <taxon>Eukaryota</taxon>
        <taxon>Fungi</taxon>
        <taxon>Dikarya</taxon>
        <taxon>Basidiomycota</taxon>
        <taxon>Agaricomycotina</taxon>
        <taxon>Tremellomycetes</taxon>
        <taxon>Tremellales</taxon>
        <taxon>Rhynchogastremaceae</taxon>
        <taxon>Papiliotrema</taxon>
    </lineage>
</organism>
<evidence type="ECO:0000256" key="1">
    <source>
        <dbReference type="SAM" id="Coils"/>
    </source>
</evidence>
<sequence length="1275" mass="143098">MSRSSPAPEEEQAAEPRRGGRVRKQVERFEPPTTKPNKRRDADEEEDSDEPSEDSDTEAEAPARKRRTAAQTKKAARPSKKQKVQKSKAAPENAGGEGAGPSSQIKDDCPLFNALNSPDIALLPLIEDWVETYQQAAKDEVSERATVHELVVFLIRCCGLNADVEEDEALDIDGILDTLERIQDESLLTTPATYPLIARTKEARTLRTNLDIFIPHFVKTLSLTPLLYQTHETTSHSYPILSLIFNWLHSMTSSTLRPIRHTATHFALKICSALCDVASSVSNDLSLAQRQRDAEAKKGGQGPAAKKRLDALNVKIEEAEGKKHQLEEHLQESFNTMFVHRVRDLDPLIRAECLRELGVWAKKYGEMYIGNKHLSYFSRGCNDPDSKARLETVKALPALLSTETNLNRARTVLLRLAPRLIEMTLRDVDLHVRVNALHVITDIDKTGIFEDEDEASRLKIGRLVFDSEPKIRKAVGGFVRGLWEQRVDAMKAEWSAAKGQKRKRAGKVTDEEMESRFGYKALATLLLETARAVDEAERQEAESSRQAEYNHSAQAGRATAAVEALWDAFEELEQWEDLVEYLLLDHSGGDDMWLLDEEEESLLLQVLVACIKQDDRDGDEKDEQTKTLIGVIPRLYTKHQADSDRMAGLLSIPEQMKLSLYQDMGKGQAYDALWDDITKQFLDHTDPSLLTAATKAIFHLTSNAAGEAANNEKLMELNETIFTSLRDTINGEEVFSMSLDEDRLTKIQAILLRISLLQRSRDITQVMEDEEGGQSSGWEIVCAFAERGDVGYKEEANTVEHAIQIVFLHLTWLFKKFSAEDAQDTDKVVDLKMKRDRGKAIFEKLALNGRSNSAESVRRQAFIAYLNIHMLFSNRNAAALPAAKAVPMHIEDEAQHRLGGAFAAAAERYASDREEQMEETEQNDDNVLAGPQWLFLQLVSVFVGAIRCSVLDVEHSREPLSHFGRFGANYDAIVKRLVDPLRDEGIYNGEGTTVQAISSAALQNSFNMFTDTDGEEPVATTSLAKLLASAFIVQGNHFVVLKQIHPDEVQDLHMACIDYLGRKLTTANRTVNNAKGKAAKERATTKLHQVLSFFRALVHLLGPISGKQSLSIKNHLEEVIEGVLPVGPGRQWDAYRAYEKRLGTIAGKDPNVKVLERAQKVVRDQVLEDTDEEDEGGAEQQAPTKSVPKKRKEREEEPEEREQVEEEQGAEVEAQATRGHDDEVEEDVIEAVDIEVPEVELDMDFDLDMPDTQESRERSPSIEPVVKRRRTVREI</sequence>
<dbReference type="InterPro" id="IPR056396">
    <property type="entry name" value="HEAT_SCC3-SA"/>
</dbReference>
<dbReference type="Gene3D" id="1.25.10.10">
    <property type="entry name" value="Leucine-rich Repeat Variant"/>
    <property type="match status" value="1"/>
</dbReference>
<dbReference type="Pfam" id="PF24571">
    <property type="entry name" value="HEAT_SCC3-SA"/>
    <property type="match status" value="1"/>
</dbReference>
<dbReference type="InterPro" id="IPR039662">
    <property type="entry name" value="Cohesin_Scc3/SA"/>
</dbReference>
<feature type="compositionally biased region" description="Acidic residues" evidence="2">
    <location>
        <begin position="1196"/>
        <end position="1210"/>
    </location>
</feature>
<dbReference type="Pfam" id="PF08514">
    <property type="entry name" value="STAG"/>
    <property type="match status" value="1"/>
</dbReference>
<protein>
    <recommendedName>
        <fullName evidence="3">SCD domain-containing protein</fullName>
    </recommendedName>
</protein>
<name>A0AAD9FNZ4_PAPLA</name>
<dbReference type="GO" id="GO:0000785">
    <property type="term" value="C:chromatin"/>
    <property type="evidence" value="ECO:0007669"/>
    <property type="project" value="TreeGrafter"/>
</dbReference>
<feature type="compositionally biased region" description="Basic residues" evidence="2">
    <location>
        <begin position="64"/>
        <end position="86"/>
    </location>
</feature>
<dbReference type="InterPro" id="IPR020839">
    <property type="entry name" value="SCD"/>
</dbReference>
<evidence type="ECO:0000313" key="4">
    <source>
        <dbReference type="EMBL" id="KAK1922901.1"/>
    </source>
</evidence>
<dbReference type="InterPro" id="IPR013721">
    <property type="entry name" value="STAG"/>
</dbReference>
<feature type="compositionally biased region" description="Acidic residues" evidence="2">
    <location>
        <begin position="1168"/>
        <end position="1177"/>
    </location>
</feature>
<feature type="region of interest" description="Disordered" evidence="2">
    <location>
        <begin position="1168"/>
        <end position="1227"/>
    </location>
</feature>
<dbReference type="Pfam" id="PF21581">
    <property type="entry name" value="SCD"/>
    <property type="match status" value="1"/>
</dbReference>
<evidence type="ECO:0000256" key="2">
    <source>
        <dbReference type="SAM" id="MobiDB-lite"/>
    </source>
</evidence>
<feature type="coiled-coil region" evidence="1">
    <location>
        <begin position="309"/>
        <end position="336"/>
    </location>
</feature>
<feature type="compositionally biased region" description="Acidic residues" evidence="2">
    <location>
        <begin position="43"/>
        <end position="59"/>
    </location>
</feature>
<feature type="compositionally biased region" description="Basic and acidic residues" evidence="2">
    <location>
        <begin position="14"/>
        <end position="30"/>
    </location>
</feature>
<feature type="region of interest" description="Disordered" evidence="2">
    <location>
        <begin position="1249"/>
        <end position="1275"/>
    </location>
</feature>
<dbReference type="AlphaFoldDB" id="A0AAD9FNZ4"/>
<evidence type="ECO:0000259" key="3">
    <source>
        <dbReference type="PROSITE" id="PS51425"/>
    </source>
</evidence>
<proteinExistence type="predicted"/>
<dbReference type="SUPFAM" id="SSF48371">
    <property type="entry name" value="ARM repeat"/>
    <property type="match status" value="1"/>
</dbReference>
<keyword evidence="5" id="KW-1185">Reference proteome</keyword>
<dbReference type="PROSITE" id="PS51425">
    <property type="entry name" value="SCD"/>
    <property type="match status" value="1"/>
</dbReference>
<feature type="region of interest" description="Disordered" evidence="2">
    <location>
        <begin position="1"/>
        <end position="105"/>
    </location>
</feature>
<dbReference type="InterPro" id="IPR016024">
    <property type="entry name" value="ARM-type_fold"/>
</dbReference>
<dbReference type="Proteomes" id="UP001182556">
    <property type="component" value="Unassembled WGS sequence"/>
</dbReference>
<reference evidence="4" key="1">
    <citation type="submission" date="2023-02" db="EMBL/GenBank/DDBJ databases">
        <title>Identification and recombinant expression of a fungal hydrolase from Papiliotrema laurentii that hydrolyzes apple cutin and clears colloidal polyester polyurethane.</title>
        <authorList>
            <consortium name="DOE Joint Genome Institute"/>
            <person name="Roman V.A."/>
            <person name="Bojanowski C."/>
            <person name="Crable B.R."/>
            <person name="Wagner D.N."/>
            <person name="Hung C.S."/>
            <person name="Nadeau L.J."/>
            <person name="Schratz L."/>
            <person name="Haridas S."/>
            <person name="Pangilinan J."/>
            <person name="Lipzen A."/>
            <person name="Na H."/>
            <person name="Yan M."/>
            <person name="Ng V."/>
            <person name="Grigoriev I.V."/>
            <person name="Spatafora J.W."/>
            <person name="Barlow D."/>
            <person name="Biffinger J."/>
            <person name="Kelley-Loughnane N."/>
            <person name="Varaljay V.A."/>
            <person name="Crookes-Goodson W.J."/>
        </authorList>
    </citation>
    <scope>NUCLEOTIDE SEQUENCE</scope>
    <source>
        <strain evidence="4">5307AH</strain>
    </source>
</reference>
<dbReference type="GO" id="GO:0003682">
    <property type="term" value="F:chromatin binding"/>
    <property type="evidence" value="ECO:0007669"/>
    <property type="project" value="TreeGrafter"/>
</dbReference>
<dbReference type="PANTHER" id="PTHR11199">
    <property type="entry name" value="STROMAL ANTIGEN"/>
    <property type="match status" value="1"/>
</dbReference>
<feature type="domain" description="SCD" evidence="3">
    <location>
        <begin position="338"/>
        <end position="423"/>
    </location>
</feature>
<dbReference type="InterPro" id="IPR011989">
    <property type="entry name" value="ARM-like"/>
</dbReference>
<dbReference type="GO" id="GO:0007062">
    <property type="term" value="P:sister chromatid cohesion"/>
    <property type="evidence" value="ECO:0007669"/>
    <property type="project" value="UniProtKB-ARBA"/>
</dbReference>
<keyword evidence="1" id="KW-0175">Coiled coil</keyword>
<evidence type="ECO:0000313" key="5">
    <source>
        <dbReference type="Proteomes" id="UP001182556"/>
    </source>
</evidence>
<comment type="caution">
    <text evidence="4">The sequence shown here is derived from an EMBL/GenBank/DDBJ whole genome shotgun (WGS) entry which is preliminary data.</text>
</comment>
<dbReference type="EMBL" id="JAODAN010000007">
    <property type="protein sequence ID" value="KAK1922901.1"/>
    <property type="molecule type" value="Genomic_DNA"/>
</dbReference>
<dbReference type="GO" id="GO:0008278">
    <property type="term" value="C:cohesin complex"/>
    <property type="evidence" value="ECO:0007669"/>
    <property type="project" value="TreeGrafter"/>
</dbReference>
<dbReference type="GO" id="GO:0005634">
    <property type="term" value="C:nucleus"/>
    <property type="evidence" value="ECO:0007669"/>
    <property type="project" value="TreeGrafter"/>
</dbReference>